<proteinExistence type="predicted"/>
<gene>
    <name evidence="2" type="ORF">Tco_0876452</name>
</gene>
<evidence type="ECO:0000256" key="1">
    <source>
        <dbReference type="SAM" id="Phobius"/>
    </source>
</evidence>
<feature type="transmembrane region" description="Helical" evidence="1">
    <location>
        <begin position="12"/>
        <end position="30"/>
    </location>
</feature>
<keyword evidence="3" id="KW-1185">Reference proteome</keyword>
<accession>A0ABQ5BV36</accession>
<dbReference type="Proteomes" id="UP001151760">
    <property type="component" value="Unassembled WGS sequence"/>
</dbReference>
<evidence type="ECO:0000313" key="2">
    <source>
        <dbReference type="EMBL" id="GJT17746.1"/>
    </source>
</evidence>
<name>A0ABQ5BV36_9ASTR</name>
<feature type="transmembrane region" description="Helical" evidence="1">
    <location>
        <begin position="524"/>
        <end position="543"/>
    </location>
</feature>
<keyword evidence="1" id="KW-1133">Transmembrane helix</keyword>
<comment type="caution">
    <text evidence="2">The sequence shown here is derived from an EMBL/GenBank/DDBJ whole genome shotgun (WGS) entry which is preliminary data.</text>
</comment>
<reference evidence="2" key="2">
    <citation type="submission" date="2022-01" db="EMBL/GenBank/DDBJ databases">
        <authorList>
            <person name="Yamashiro T."/>
            <person name="Shiraishi A."/>
            <person name="Satake H."/>
            <person name="Nakayama K."/>
        </authorList>
    </citation>
    <scope>NUCLEOTIDE SEQUENCE</scope>
</reference>
<keyword evidence="1" id="KW-0812">Transmembrane</keyword>
<keyword evidence="1" id="KW-0472">Membrane</keyword>
<organism evidence="2 3">
    <name type="scientific">Tanacetum coccineum</name>
    <dbReference type="NCBI Taxonomy" id="301880"/>
    <lineage>
        <taxon>Eukaryota</taxon>
        <taxon>Viridiplantae</taxon>
        <taxon>Streptophyta</taxon>
        <taxon>Embryophyta</taxon>
        <taxon>Tracheophyta</taxon>
        <taxon>Spermatophyta</taxon>
        <taxon>Magnoliopsida</taxon>
        <taxon>eudicotyledons</taxon>
        <taxon>Gunneridae</taxon>
        <taxon>Pentapetalae</taxon>
        <taxon>asterids</taxon>
        <taxon>campanulids</taxon>
        <taxon>Asterales</taxon>
        <taxon>Asteraceae</taxon>
        <taxon>Asteroideae</taxon>
        <taxon>Anthemideae</taxon>
        <taxon>Anthemidinae</taxon>
        <taxon>Tanacetum</taxon>
    </lineage>
</organism>
<protein>
    <submittedName>
        <fullName evidence="2">Uncharacterized protein</fullName>
    </submittedName>
</protein>
<feature type="transmembrane region" description="Helical" evidence="1">
    <location>
        <begin position="483"/>
        <end position="503"/>
    </location>
</feature>
<sequence>MLREEECCRSGSGLCLSVIRLLCLGVMVYVGDRYVMQSSMWVVSREVERILSEALGEVRSMISVEWWALTVCSLFGCERMRCEDERVVYVVGRDPRGSGGVVWLEEKCEGLREDSVELVSLFRVDWESRERGVTWCVTDRDKERGRVVVERYQLRAPRDCCRSGGLYGARDVSVCGGVRVVSVERKVGSFWRALTVDAEIRSSGCIGDSAEMSGVGEDVNMLLRKNCGLRECERDGARRQCAMIDKMYAGEFAFVFGIVGWGCWGVSVDVRSGGRERRRRYVLSELGRCYRVLVRGGGCLAARELRGVVVGRDGVVCRSGSERARLVDKVRVRVIEDRVRRALKEMFVELSRKFSVVVECGDWDDSHKVDVESGGCRGCGCMDECGGGWAQGGGVGFGGLWRGVLCGGGWGWVVWEQWGVNGGRWEGCGGGCVGDRGGVGGGGSVDGLGIGEMCVEIGEMGRRDGRSELRVEGRNGLRGIDKVGYYVVIIIVDVIFAFGGEYGRAVVREVRLETYLARARRERLMVIGMVYVEVVCVVSSVGVRECWLRDFDGGERVENRESDVGVEMRRDELVKSSCREVLARGAQTFGDVVSVLLRGAGVDVRSDSSFRPVVCVVPCVCCCGCVCRWRVVTESPERDARWIETELKEGGESGGGVGLGEVLEWAVYVVWHDEVDYSHFGASWFARRRCCGEEAVLCKACKKRAERVSRRGGVGVRFRYLCSSWLQGRGEREGCVLLSRVEGEGDLRKFVQVARLEGGGLGEWD</sequence>
<dbReference type="EMBL" id="BQNB010013583">
    <property type="protein sequence ID" value="GJT17746.1"/>
    <property type="molecule type" value="Genomic_DNA"/>
</dbReference>
<evidence type="ECO:0000313" key="3">
    <source>
        <dbReference type="Proteomes" id="UP001151760"/>
    </source>
</evidence>
<reference evidence="2" key="1">
    <citation type="journal article" date="2022" name="Int. J. Mol. Sci.">
        <title>Draft Genome of Tanacetum Coccineum: Genomic Comparison of Closely Related Tanacetum-Family Plants.</title>
        <authorList>
            <person name="Yamashiro T."/>
            <person name="Shiraishi A."/>
            <person name="Nakayama K."/>
            <person name="Satake H."/>
        </authorList>
    </citation>
    <scope>NUCLEOTIDE SEQUENCE</scope>
</reference>